<gene>
    <name evidence="2" type="ORF">JK386_03745</name>
</gene>
<dbReference type="RefSeq" id="WP_205290305.1">
    <property type="nucleotide sequence ID" value="NZ_CP074406.1"/>
</dbReference>
<evidence type="ECO:0000313" key="2">
    <source>
        <dbReference type="EMBL" id="MBM9459004.1"/>
    </source>
</evidence>
<evidence type="ECO:0008006" key="4">
    <source>
        <dbReference type="Google" id="ProtNLM"/>
    </source>
</evidence>
<keyword evidence="1" id="KW-0812">Transmembrane</keyword>
<keyword evidence="3" id="KW-1185">Reference proteome</keyword>
<keyword evidence="1" id="KW-0472">Membrane</keyword>
<keyword evidence="1" id="KW-1133">Transmembrane helix</keyword>
<dbReference type="EMBL" id="JAERTX010000003">
    <property type="protein sequence ID" value="MBM9459004.1"/>
    <property type="molecule type" value="Genomic_DNA"/>
</dbReference>
<sequence>MDPVTGLSLGRIGLGIGALVAPDRTAELLGLDSAANPQLSVYGRMFGAREVALGAITLVAGGALRRNLTLVGMAVDGADVAAAVSALRSRTMPTASAGSFAAVAAGAVGAGFFSLRRSPR</sequence>
<comment type="caution">
    <text evidence="2">The sequence shown here is derived from an EMBL/GenBank/DDBJ whole genome shotgun (WGS) entry which is preliminary data.</text>
</comment>
<accession>A0A938Y863</accession>
<protein>
    <recommendedName>
        <fullName evidence="4">DUF4267 domain-containing protein</fullName>
    </recommendedName>
</protein>
<dbReference type="AlphaFoldDB" id="A0A938Y863"/>
<dbReference type="Proteomes" id="UP000663791">
    <property type="component" value="Unassembled WGS sequence"/>
</dbReference>
<name>A0A938Y863_9ACTN</name>
<reference evidence="2" key="1">
    <citation type="submission" date="2021-01" db="EMBL/GenBank/DDBJ databases">
        <title>Novel species in genus Nocardioides.</title>
        <authorList>
            <person name="Zhang G."/>
        </authorList>
    </citation>
    <scope>NUCLEOTIDE SEQUENCE</scope>
    <source>
        <strain evidence="2">Zg-536</strain>
    </source>
</reference>
<evidence type="ECO:0000256" key="1">
    <source>
        <dbReference type="SAM" id="Phobius"/>
    </source>
</evidence>
<evidence type="ECO:0000313" key="3">
    <source>
        <dbReference type="Proteomes" id="UP000663791"/>
    </source>
</evidence>
<organism evidence="2 3">
    <name type="scientific">Nocardioides faecalis</name>
    <dbReference type="NCBI Taxonomy" id="2803858"/>
    <lineage>
        <taxon>Bacteria</taxon>
        <taxon>Bacillati</taxon>
        <taxon>Actinomycetota</taxon>
        <taxon>Actinomycetes</taxon>
        <taxon>Propionibacteriales</taxon>
        <taxon>Nocardioidaceae</taxon>
        <taxon>Nocardioides</taxon>
    </lineage>
</organism>
<feature type="transmembrane region" description="Helical" evidence="1">
    <location>
        <begin position="95"/>
        <end position="115"/>
    </location>
</feature>
<proteinExistence type="predicted"/>